<accession>A0A7D9LUG0</accession>
<reference evidence="3" key="1">
    <citation type="submission" date="2020-04" db="EMBL/GenBank/DDBJ databases">
        <authorList>
            <person name="Alioto T."/>
            <person name="Alioto T."/>
            <person name="Gomez Garrido J."/>
        </authorList>
    </citation>
    <scope>NUCLEOTIDE SEQUENCE</scope>
    <source>
        <strain evidence="3">A484AB</strain>
    </source>
</reference>
<feature type="domain" description="Dedicator of cytokinesis C/D N-terminal" evidence="2">
    <location>
        <begin position="49"/>
        <end position="116"/>
    </location>
</feature>
<evidence type="ECO:0000259" key="2">
    <source>
        <dbReference type="Pfam" id="PF11878"/>
    </source>
</evidence>
<organism evidence="3 4">
    <name type="scientific">Paramuricea clavata</name>
    <name type="common">Red gorgonian</name>
    <name type="synonym">Violescent sea-whip</name>
    <dbReference type="NCBI Taxonomy" id="317549"/>
    <lineage>
        <taxon>Eukaryota</taxon>
        <taxon>Metazoa</taxon>
        <taxon>Cnidaria</taxon>
        <taxon>Anthozoa</taxon>
        <taxon>Octocorallia</taxon>
        <taxon>Malacalcyonacea</taxon>
        <taxon>Plexauridae</taxon>
        <taxon>Paramuricea</taxon>
    </lineage>
</organism>
<dbReference type="InterPro" id="IPR021816">
    <property type="entry name" value="DOCK_C/D_N"/>
</dbReference>
<proteinExistence type="predicted"/>
<evidence type="ECO:0000256" key="1">
    <source>
        <dbReference type="SAM" id="MobiDB-lite"/>
    </source>
</evidence>
<keyword evidence="4" id="KW-1185">Reference proteome</keyword>
<sequence length="117" mass="13060">MSDLKPGRSHKKDRDSISGSPNTAALRKIITTDVDVLQFKSFPELIQGIQPIQYEKELAAKKLLINGDPHRNLLKIPEDNLIVNIPLDIRTEYSSVPSNAKSKAEGLFVKEVSNVYC</sequence>
<comment type="caution">
    <text evidence="3">The sequence shown here is derived from an EMBL/GenBank/DDBJ whole genome shotgun (WGS) entry which is preliminary data.</text>
</comment>
<dbReference type="AlphaFoldDB" id="A0A7D9LUG0"/>
<protein>
    <recommendedName>
        <fullName evidence="2">Dedicator of cytokinesis C/D N-terminal domain-containing protein</fullName>
    </recommendedName>
</protein>
<evidence type="ECO:0000313" key="3">
    <source>
        <dbReference type="EMBL" id="CAB4036740.1"/>
    </source>
</evidence>
<gene>
    <name evidence="3" type="ORF">PACLA_8A067691</name>
</gene>
<dbReference type="EMBL" id="CACRXK020022356">
    <property type="protein sequence ID" value="CAB4036740.1"/>
    <property type="molecule type" value="Genomic_DNA"/>
</dbReference>
<dbReference type="Proteomes" id="UP001152795">
    <property type="component" value="Unassembled WGS sequence"/>
</dbReference>
<feature type="region of interest" description="Disordered" evidence="1">
    <location>
        <begin position="1"/>
        <end position="21"/>
    </location>
</feature>
<name>A0A7D9LUG0_PARCT</name>
<evidence type="ECO:0000313" key="4">
    <source>
        <dbReference type="Proteomes" id="UP001152795"/>
    </source>
</evidence>
<dbReference type="Pfam" id="PF11878">
    <property type="entry name" value="DOCK_C-D_N"/>
    <property type="match status" value="1"/>
</dbReference>